<dbReference type="Proteomes" id="UP001595617">
    <property type="component" value="Unassembled WGS sequence"/>
</dbReference>
<evidence type="ECO:0000256" key="3">
    <source>
        <dbReference type="ARBA" id="ARBA00019815"/>
    </source>
</evidence>
<evidence type="ECO:0000256" key="1">
    <source>
        <dbReference type="ARBA" id="ARBA00004418"/>
    </source>
</evidence>
<dbReference type="CDD" id="cd13545">
    <property type="entry name" value="PBP2_TbpA"/>
    <property type="match status" value="1"/>
</dbReference>
<evidence type="ECO:0000256" key="2">
    <source>
        <dbReference type="ARBA" id="ARBA00008520"/>
    </source>
</evidence>
<dbReference type="InterPro" id="IPR005948">
    <property type="entry name" value="ThiB-like"/>
</dbReference>
<proteinExistence type="inferred from homology"/>
<evidence type="ECO:0000256" key="5">
    <source>
        <dbReference type="ARBA" id="ARBA00022729"/>
    </source>
</evidence>
<dbReference type="PANTHER" id="PTHR30006">
    <property type="entry name" value="THIAMINE-BINDING PERIPLASMIC PROTEIN-RELATED"/>
    <property type="match status" value="1"/>
</dbReference>
<evidence type="ECO:0000313" key="8">
    <source>
        <dbReference type="EMBL" id="MFC3853478.1"/>
    </source>
</evidence>
<evidence type="ECO:0000256" key="4">
    <source>
        <dbReference type="ARBA" id="ARBA00022448"/>
    </source>
</evidence>
<evidence type="ECO:0000313" key="9">
    <source>
        <dbReference type="Proteomes" id="UP001595617"/>
    </source>
</evidence>
<comment type="subcellular location">
    <subcellularLocation>
        <location evidence="1">Periplasm</location>
    </subcellularLocation>
</comment>
<dbReference type="InterPro" id="IPR005967">
    <property type="entry name" value="ThiB"/>
</dbReference>
<dbReference type="RefSeq" id="WP_380696672.1">
    <property type="nucleotide sequence ID" value="NZ_JBHRYR010000003.1"/>
</dbReference>
<organism evidence="8 9">
    <name type="scientific">Saccharospirillum mangrovi</name>
    <dbReference type="NCBI Taxonomy" id="2161747"/>
    <lineage>
        <taxon>Bacteria</taxon>
        <taxon>Pseudomonadati</taxon>
        <taxon>Pseudomonadota</taxon>
        <taxon>Gammaproteobacteria</taxon>
        <taxon>Oceanospirillales</taxon>
        <taxon>Saccharospirillaceae</taxon>
        <taxon>Saccharospirillum</taxon>
    </lineage>
</organism>
<evidence type="ECO:0000256" key="6">
    <source>
        <dbReference type="ARBA" id="ARBA00022764"/>
    </source>
</evidence>
<dbReference type="Gene3D" id="3.40.190.10">
    <property type="entry name" value="Periplasmic binding protein-like II"/>
    <property type="match status" value="2"/>
</dbReference>
<feature type="signal peptide" evidence="7">
    <location>
        <begin position="1"/>
        <end position="23"/>
    </location>
</feature>
<keyword evidence="5 7" id="KW-0732">Signal</keyword>
<feature type="chain" id="PRO_5045691562" description="Thiamine-binding periplasmic protein" evidence="7">
    <location>
        <begin position="24"/>
        <end position="331"/>
    </location>
</feature>
<keyword evidence="6" id="KW-0574">Periplasm</keyword>
<dbReference type="Pfam" id="PF01547">
    <property type="entry name" value="SBP_bac_1"/>
    <property type="match status" value="1"/>
</dbReference>
<protein>
    <recommendedName>
        <fullName evidence="3">Thiamine-binding periplasmic protein</fullName>
    </recommendedName>
</protein>
<dbReference type="InterPro" id="IPR006059">
    <property type="entry name" value="SBP"/>
</dbReference>
<dbReference type="SUPFAM" id="SSF53850">
    <property type="entry name" value="Periplasmic binding protein-like II"/>
    <property type="match status" value="1"/>
</dbReference>
<evidence type="ECO:0000256" key="7">
    <source>
        <dbReference type="SAM" id="SignalP"/>
    </source>
</evidence>
<dbReference type="PANTHER" id="PTHR30006:SF3">
    <property type="entry name" value="THIAMINE-BINDING PERIPLASMIC PROTEIN"/>
    <property type="match status" value="1"/>
</dbReference>
<gene>
    <name evidence="8" type="primary">thiB</name>
    <name evidence="8" type="ORF">ACFOOG_11595</name>
</gene>
<dbReference type="NCBIfam" id="TIGR01276">
    <property type="entry name" value="thiB"/>
    <property type="match status" value="1"/>
</dbReference>
<dbReference type="NCBIfam" id="TIGR01254">
    <property type="entry name" value="sfuA"/>
    <property type="match status" value="1"/>
</dbReference>
<comment type="caution">
    <text evidence="8">The sequence shown here is derived from an EMBL/GenBank/DDBJ whole genome shotgun (WGS) entry which is preliminary data.</text>
</comment>
<dbReference type="EMBL" id="JBHRYR010000003">
    <property type="protein sequence ID" value="MFC3853478.1"/>
    <property type="molecule type" value="Genomic_DNA"/>
</dbReference>
<sequence>MKYPRTPFVVTLLSASLAGSVLANDLTVYTYSSFTSEWGPGPQIKAAFEEQCACTLNFVSTDDGVSLLNRARIEGRNTQADVILGIDDALMAEARALGVVQSHRLNWADYPLAPDLQWQDDTFVPFDYGYFAFVYDTEKTPEPAGSLRELLASDAAIIYQDPRTSTVGQGLMMWMNAVYGANVEGAWADLAAQTVTVTSGWSEAYGMFLEGEADYVLSYTTSPAYHMVAEGSDRYQAAGFAEGHVAQIEVGAVSAFTDNAELANEFLAFLISAEAQAIIPVTNWMLPVRTDAELPDAFASLPEPARIGFTPETVFQERQNWIRTWRNAVSQ</sequence>
<accession>A0ABV7ZY79</accession>
<keyword evidence="4" id="KW-0813">Transport</keyword>
<name>A0ABV7ZY79_9GAMM</name>
<keyword evidence="9" id="KW-1185">Reference proteome</keyword>
<comment type="similarity">
    <text evidence="2">Belongs to the bacterial solute-binding protein 1 family.</text>
</comment>
<reference evidence="9" key="1">
    <citation type="journal article" date="2019" name="Int. J. Syst. Evol. Microbiol.">
        <title>The Global Catalogue of Microorganisms (GCM) 10K type strain sequencing project: providing services to taxonomists for standard genome sequencing and annotation.</title>
        <authorList>
            <consortium name="The Broad Institute Genomics Platform"/>
            <consortium name="The Broad Institute Genome Sequencing Center for Infectious Disease"/>
            <person name="Wu L."/>
            <person name="Ma J."/>
        </authorList>
    </citation>
    <scope>NUCLEOTIDE SEQUENCE [LARGE SCALE GENOMIC DNA]</scope>
    <source>
        <strain evidence="9">IBRC 10765</strain>
    </source>
</reference>